<dbReference type="NCBIfam" id="NF033894">
    <property type="entry name" value="Eex_IncN"/>
    <property type="match status" value="1"/>
</dbReference>
<proteinExistence type="predicted"/>
<dbReference type="EMBL" id="JBIHSE010000001">
    <property type="protein sequence ID" value="MFH0270608.1"/>
    <property type="molecule type" value="Genomic_DNA"/>
</dbReference>
<keyword evidence="1" id="KW-0449">Lipoprotein</keyword>
<dbReference type="Proteomes" id="UP001607221">
    <property type="component" value="Unassembled WGS sequence"/>
</dbReference>
<dbReference type="RefSeq" id="WP_394631730.1">
    <property type="nucleotide sequence ID" value="NZ_JBIHSE010000001.1"/>
</dbReference>
<dbReference type="PROSITE" id="PS51257">
    <property type="entry name" value="PROKAR_LIPOPROTEIN"/>
    <property type="match status" value="1"/>
</dbReference>
<accession>A0ABW7J301</accession>
<evidence type="ECO:0000313" key="1">
    <source>
        <dbReference type="EMBL" id="MFH0270608.1"/>
    </source>
</evidence>
<dbReference type="InterPro" id="IPR047937">
    <property type="entry name" value="Eex_IncN-like"/>
</dbReference>
<comment type="caution">
    <text evidence="1">The sequence shown here is derived from an EMBL/GenBank/DDBJ whole genome shotgun (WGS) entry which is preliminary data.</text>
</comment>
<reference evidence="1 2" key="1">
    <citation type="submission" date="2024-10" db="EMBL/GenBank/DDBJ databases">
        <authorList>
            <person name="Yibar A."/>
            <person name="Saticioglu I.B."/>
            <person name="Duman M."/>
            <person name="Ajmi N."/>
            <person name="Gurler F."/>
            <person name="Ay H."/>
            <person name="Onuk E."/>
            <person name="Guler S."/>
            <person name="Romalde J.L."/>
        </authorList>
    </citation>
    <scope>NUCLEOTIDE SEQUENCE [LARGE SCALE GENOMIC DNA]</scope>
    <source>
        <strain evidence="1 2">1-TCBS-A</strain>
    </source>
</reference>
<keyword evidence="2" id="KW-1185">Reference proteome</keyword>
<evidence type="ECO:0000313" key="2">
    <source>
        <dbReference type="Proteomes" id="UP001607221"/>
    </source>
</evidence>
<name>A0ABW7J301_9VIBR</name>
<protein>
    <submittedName>
        <fullName evidence="1">EexN family lipoprotein</fullName>
    </submittedName>
</protein>
<sequence length="74" mass="8181">MKQLISLTFITLLLTACGEEAKSVEYYSKNLEEAKAVRKHCDKESATLTENCKNASKALLDSSYEKALTSGISY</sequence>
<gene>
    <name evidence="1" type="ORF">ACGRHZ_04600</name>
</gene>
<organism evidence="1 2">
    <name type="scientific">Vibrio jasicida</name>
    <dbReference type="NCBI Taxonomy" id="766224"/>
    <lineage>
        <taxon>Bacteria</taxon>
        <taxon>Pseudomonadati</taxon>
        <taxon>Pseudomonadota</taxon>
        <taxon>Gammaproteobacteria</taxon>
        <taxon>Vibrionales</taxon>
        <taxon>Vibrionaceae</taxon>
        <taxon>Vibrio</taxon>
    </lineage>
</organism>